<sequence>MKIIKTIFLMLCTLMMMQSCIVSSGKSNMTYFSDSGEEFKGAKFTSMNLPMFLAKPIIKKALREDGEDHEDVIRIIKKISKVKVLTVENGDKSMLRDFAAYLNNNNYEDWATIMHDGDRINIRVKQKGDAIKNMLITINSKQELLFVDVKGNFTSGDISRLIASASDK</sequence>
<evidence type="ECO:0000313" key="3">
    <source>
        <dbReference type="Proteomes" id="UP001463665"/>
    </source>
</evidence>
<proteinExistence type="predicted"/>
<dbReference type="RefSeq" id="WP_294236451.1">
    <property type="nucleotide sequence ID" value="NZ_CP154834.1"/>
</dbReference>
<evidence type="ECO:0000256" key="1">
    <source>
        <dbReference type="SAM" id="SignalP"/>
    </source>
</evidence>
<dbReference type="EMBL" id="CP154834">
    <property type="protein sequence ID" value="XAO74583.1"/>
    <property type="molecule type" value="Genomic_DNA"/>
</dbReference>
<dbReference type="PROSITE" id="PS51257">
    <property type="entry name" value="PROKAR_LIPOPROTEIN"/>
    <property type="match status" value="1"/>
</dbReference>
<accession>A0AAU6WQN1</accession>
<dbReference type="InterPro" id="IPR025348">
    <property type="entry name" value="DUF4252"/>
</dbReference>
<evidence type="ECO:0000313" key="2">
    <source>
        <dbReference type="EMBL" id="XAO74583.1"/>
    </source>
</evidence>
<feature type="signal peptide" evidence="1">
    <location>
        <begin position="1"/>
        <end position="21"/>
    </location>
</feature>
<feature type="chain" id="PRO_5043862438" evidence="1">
    <location>
        <begin position="22"/>
        <end position="168"/>
    </location>
</feature>
<reference evidence="2 3" key="1">
    <citation type="submission" date="2024-04" db="EMBL/GenBank/DDBJ databases">
        <title>Genome sequencing and assembly of rice foliar adapted Chryseobacterium endophyticum OsEnb-ALM-A6.</title>
        <authorList>
            <person name="Kumar S."/>
            <person name="Javed M."/>
            <person name="Chouhan V."/>
            <person name="Charishma K."/>
            <person name="Patel A."/>
            <person name="Kumar M."/>
            <person name="Sahu K.P."/>
            <person name="Kumar A."/>
        </authorList>
    </citation>
    <scope>NUCLEOTIDE SEQUENCE [LARGE SCALE GENOMIC DNA]</scope>
    <source>
        <strain evidence="2 3">OsEnb-ALM-A6</strain>
    </source>
</reference>
<dbReference type="Proteomes" id="UP001463665">
    <property type="component" value="Chromosome"/>
</dbReference>
<keyword evidence="3" id="KW-1185">Reference proteome</keyword>
<keyword evidence="1" id="KW-0732">Signal</keyword>
<organism evidence="2 3">
    <name type="scientific">Chryseobacterium endophyticum</name>
    <dbReference type="NCBI Taxonomy" id="1854762"/>
    <lineage>
        <taxon>Bacteria</taxon>
        <taxon>Pseudomonadati</taxon>
        <taxon>Bacteroidota</taxon>
        <taxon>Flavobacteriia</taxon>
        <taxon>Flavobacteriales</taxon>
        <taxon>Weeksellaceae</taxon>
        <taxon>Chryseobacterium group</taxon>
        <taxon>Chryseobacterium</taxon>
    </lineage>
</organism>
<gene>
    <name evidence="2" type="ORF">AAFP95_00355</name>
</gene>
<dbReference type="AlphaFoldDB" id="A0AAU6WQN1"/>
<dbReference type="Pfam" id="PF14060">
    <property type="entry name" value="DUF4252"/>
    <property type="match status" value="1"/>
</dbReference>
<protein>
    <submittedName>
        <fullName evidence="2">DUF4252 domain-containing protein</fullName>
    </submittedName>
</protein>
<name>A0AAU6WQN1_9FLAO</name>